<protein>
    <submittedName>
        <fullName evidence="1">Uncharacterized protein</fullName>
    </submittedName>
</protein>
<dbReference type="Proteomes" id="UP000005396">
    <property type="component" value="Unassembled WGS sequence"/>
</dbReference>
<proteinExistence type="predicted"/>
<evidence type="ECO:0000313" key="2">
    <source>
        <dbReference type="Proteomes" id="UP000005396"/>
    </source>
</evidence>
<dbReference type="AlphaFoldDB" id="A8RMH0"/>
<accession>A8RMH0</accession>
<dbReference type="PaxDb" id="411902-CLOBOL_01905"/>
<organism evidence="1 2">
    <name type="scientific">Enterocloster bolteae (strain ATCC BAA-613 / DSM 15670 / CCUG 46953 / JCM 12243 / WAL 16351)</name>
    <name type="common">Clostridium bolteae</name>
    <dbReference type="NCBI Taxonomy" id="411902"/>
    <lineage>
        <taxon>Bacteria</taxon>
        <taxon>Bacillati</taxon>
        <taxon>Bacillota</taxon>
        <taxon>Clostridia</taxon>
        <taxon>Lachnospirales</taxon>
        <taxon>Lachnospiraceae</taxon>
        <taxon>Enterocloster</taxon>
    </lineage>
</organism>
<sequence length="57" mass="6885">MLAEKMCENAVNKGIKGKNSILWMFQVKDKWQMSEYERSRHEGTMPAKYERNLYQKE</sequence>
<reference evidence="1 2" key="1">
    <citation type="submission" date="2007-08" db="EMBL/GenBank/DDBJ databases">
        <authorList>
            <person name="Fulton L."/>
            <person name="Clifton S."/>
            <person name="Fulton B."/>
            <person name="Xu J."/>
            <person name="Minx P."/>
            <person name="Pepin K.H."/>
            <person name="Johnson M."/>
            <person name="Thiruvilangam P."/>
            <person name="Bhonagiri V."/>
            <person name="Nash W.E."/>
            <person name="Mardis E.R."/>
            <person name="Wilson R.K."/>
        </authorList>
    </citation>
    <scope>NUCLEOTIDE SEQUENCE [LARGE SCALE GENOMIC DNA]</scope>
    <source>
        <strain evidence="2">ATCC BAA-613 / DSM 15670 / CCUG 46953 / JCM 12243 / WAL 16351</strain>
    </source>
</reference>
<gene>
    <name evidence="1" type="ORF">CLOBOL_01905</name>
</gene>
<reference evidence="1 2" key="2">
    <citation type="submission" date="2007-09" db="EMBL/GenBank/DDBJ databases">
        <title>Draft genome sequence of Clostridium bolteae (ATCC BAA-613).</title>
        <authorList>
            <person name="Sudarsanam P."/>
            <person name="Ley R."/>
            <person name="Guruge J."/>
            <person name="Turnbaugh P.J."/>
            <person name="Mahowald M."/>
            <person name="Liep D."/>
            <person name="Gordon J."/>
        </authorList>
    </citation>
    <scope>NUCLEOTIDE SEQUENCE [LARGE SCALE GENOMIC DNA]</scope>
    <source>
        <strain evidence="2">ATCC BAA-613 / DSM 15670 / CCUG 46953 / JCM 12243 / WAL 16351</strain>
    </source>
</reference>
<dbReference type="HOGENOM" id="CLU_2988500_0_0_9"/>
<dbReference type="EMBL" id="ABCC02000021">
    <property type="protein sequence ID" value="EDP17665.1"/>
    <property type="molecule type" value="Genomic_DNA"/>
</dbReference>
<name>A8RMH0_ENTBW</name>
<comment type="caution">
    <text evidence="1">The sequence shown here is derived from an EMBL/GenBank/DDBJ whole genome shotgun (WGS) entry which is preliminary data.</text>
</comment>
<evidence type="ECO:0000313" key="1">
    <source>
        <dbReference type="EMBL" id="EDP17665.1"/>
    </source>
</evidence>